<evidence type="ECO:0000256" key="2">
    <source>
        <dbReference type="SAM" id="SignalP"/>
    </source>
</evidence>
<feature type="chain" id="PRO_5015175545" evidence="2">
    <location>
        <begin position="22"/>
        <end position="566"/>
    </location>
</feature>
<dbReference type="Gene3D" id="2.150.10.10">
    <property type="entry name" value="Serralysin-like metalloprotease, C-terminal"/>
    <property type="match status" value="1"/>
</dbReference>
<feature type="signal peptide" evidence="2">
    <location>
        <begin position="1"/>
        <end position="21"/>
    </location>
</feature>
<keyword evidence="2" id="KW-0732">Signal</keyword>
<proteinExistence type="predicted"/>
<keyword evidence="1" id="KW-0175">Coiled coil</keyword>
<feature type="domain" description="Peptidase S74" evidence="3">
    <location>
        <begin position="340"/>
        <end position="443"/>
    </location>
</feature>
<dbReference type="InterPro" id="IPR011049">
    <property type="entry name" value="Serralysin-like_metalloprot_C"/>
</dbReference>
<protein>
    <submittedName>
        <fullName evidence="4">Endosialidase-like protein</fullName>
    </submittedName>
</protein>
<gene>
    <name evidence="4" type="ORF">CLV60_106120</name>
</gene>
<dbReference type="Pfam" id="PF13884">
    <property type="entry name" value="Peptidase_S74"/>
    <property type="match status" value="1"/>
</dbReference>
<evidence type="ECO:0000256" key="1">
    <source>
        <dbReference type="SAM" id="Coils"/>
    </source>
</evidence>
<dbReference type="InterPro" id="IPR036388">
    <property type="entry name" value="WH-like_DNA-bd_sf"/>
</dbReference>
<comment type="caution">
    <text evidence="4">The sequence shown here is derived from an EMBL/GenBank/DDBJ whole genome shotgun (WGS) entry which is preliminary data.</text>
</comment>
<organism evidence="4 5">
    <name type="scientific">Dyadobacter jiangsuensis</name>
    <dbReference type="NCBI Taxonomy" id="1591085"/>
    <lineage>
        <taxon>Bacteria</taxon>
        <taxon>Pseudomonadati</taxon>
        <taxon>Bacteroidota</taxon>
        <taxon>Cytophagia</taxon>
        <taxon>Cytophagales</taxon>
        <taxon>Spirosomataceae</taxon>
        <taxon>Dyadobacter</taxon>
    </lineage>
</organism>
<evidence type="ECO:0000313" key="4">
    <source>
        <dbReference type="EMBL" id="PSL28517.1"/>
    </source>
</evidence>
<reference evidence="4 5" key="1">
    <citation type="submission" date="2018-03" db="EMBL/GenBank/DDBJ databases">
        <title>Genomic Encyclopedia of Archaeal and Bacterial Type Strains, Phase II (KMG-II): from individual species to whole genera.</title>
        <authorList>
            <person name="Goeker M."/>
        </authorList>
    </citation>
    <scope>NUCLEOTIDE SEQUENCE [LARGE SCALE GENOMIC DNA]</scope>
    <source>
        <strain evidence="4 5">DSM 29057</strain>
    </source>
</reference>
<dbReference type="PROSITE" id="PS51688">
    <property type="entry name" value="ICA"/>
    <property type="match status" value="1"/>
</dbReference>
<dbReference type="Gene3D" id="1.10.10.10">
    <property type="entry name" value="Winged helix-like DNA-binding domain superfamily/Winged helix DNA-binding domain"/>
    <property type="match status" value="1"/>
</dbReference>
<name>A0A2P8G3J7_9BACT</name>
<accession>A0A2P8G3J7</accession>
<evidence type="ECO:0000313" key="5">
    <source>
        <dbReference type="Proteomes" id="UP000241964"/>
    </source>
</evidence>
<dbReference type="EMBL" id="PYAS01000006">
    <property type="protein sequence ID" value="PSL28517.1"/>
    <property type="molecule type" value="Genomic_DNA"/>
</dbReference>
<feature type="coiled-coil region" evidence="1">
    <location>
        <begin position="425"/>
        <end position="466"/>
    </location>
</feature>
<evidence type="ECO:0000259" key="3">
    <source>
        <dbReference type="PROSITE" id="PS51688"/>
    </source>
</evidence>
<sequence>MDKCYKLALAIGILSATQVDAQTHYGMGAGTQGAAHAFFGTNAGMVNLGSNNSFLGHESGFSNVDGAANTFVGSFAGYKTIDGNSNVFIGDGAGLENVSGNMNTYIGADAGLLNKDGGGNVAIGHQAQYFGKTGLGNCSIGYHAGRMAIGDHNVLLGSEAGHSNAGSSNTFLGYRAGYLAGIGELNTFVGSETGVNNTTGHHNAFLGENSGYNNKEGFSNTFVGSESGYSSQTGVGNVFLGNKSGYSNTNGHQNVFLGYGAGFHNTIGQRNTYLGYGATGNPVVENATAIGSEAKVTASNSIVLGHKANVGIGTSAPSFQLHLSTDAAAKAGSPNWIVASDHRLKKNVTNFTDGLNLLKQIHPVWFQYNGKAGIETGDKKFVGIIAQEMQKIAPYTIGAFTHQDSLGNKTEYLGYDANAVTYILINAVKEVVEQKDAELKVVNEQVSELSKRLEQLERIIADNAVKSLTGSTACMEQKEDGVVLEQNAPNGFSGSSAIKYFIPKSVKEATVNVYSANGTKVNSYSVNERGEGKLTISASDFENGVFLYDLVTDGKSNGVRKMVVEK</sequence>
<dbReference type="OrthoDB" id="1223455at2"/>
<dbReference type="Proteomes" id="UP000241964">
    <property type="component" value="Unassembled WGS sequence"/>
</dbReference>
<dbReference type="AlphaFoldDB" id="A0A2P8G3J7"/>
<keyword evidence="5" id="KW-1185">Reference proteome</keyword>
<dbReference type="RefSeq" id="WP_106595974.1">
    <property type="nucleotide sequence ID" value="NZ_PYAS01000006.1"/>
</dbReference>
<dbReference type="InterPro" id="IPR030392">
    <property type="entry name" value="S74_ICA"/>
</dbReference>